<dbReference type="GO" id="GO:0006412">
    <property type="term" value="P:translation"/>
    <property type="evidence" value="ECO:0007669"/>
    <property type="project" value="InterPro"/>
</dbReference>
<sequence length="100" mass="11326">MSVAIRLKRHGTRNRPFYRIVVMDSRRPRDGRVIEEVGRYQPTEPEGAQATVDEVRVREWIGKGARPSPTVRRILNRQARGEEGQARGEDGEGQASASEQ</sequence>
<evidence type="ECO:0000313" key="7">
    <source>
        <dbReference type="EMBL" id="CAI8043022.1"/>
    </source>
</evidence>
<reference evidence="7" key="1">
    <citation type="submission" date="2023-03" db="EMBL/GenBank/DDBJ databases">
        <authorList>
            <person name="Steffen K."/>
            <person name="Cardenas P."/>
        </authorList>
    </citation>
    <scope>NUCLEOTIDE SEQUENCE</scope>
</reference>
<evidence type="ECO:0000256" key="1">
    <source>
        <dbReference type="ARBA" id="ARBA00006668"/>
    </source>
</evidence>
<organism evidence="7 8">
    <name type="scientific">Geodia barretti</name>
    <name type="common">Barrett's horny sponge</name>
    <dbReference type="NCBI Taxonomy" id="519541"/>
    <lineage>
        <taxon>Eukaryota</taxon>
        <taxon>Metazoa</taxon>
        <taxon>Porifera</taxon>
        <taxon>Demospongiae</taxon>
        <taxon>Heteroscleromorpha</taxon>
        <taxon>Tetractinellida</taxon>
        <taxon>Astrophorina</taxon>
        <taxon>Geodiidae</taxon>
        <taxon>Geodia</taxon>
    </lineage>
</organism>
<evidence type="ECO:0000256" key="3">
    <source>
        <dbReference type="ARBA" id="ARBA00023274"/>
    </source>
</evidence>
<accession>A0AA35T871</accession>
<dbReference type="Proteomes" id="UP001174909">
    <property type="component" value="Unassembled WGS sequence"/>
</dbReference>
<dbReference type="Pfam" id="PF00886">
    <property type="entry name" value="Ribosomal_S16"/>
    <property type="match status" value="1"/>
</dbReference>
<dbReference type="InterPro" id="IPR000307">
    <property type="entry name" value="Ribosomal_bS16"/>
</dbReference>
<gene>
    <name evidence="7" type="ORF">GBAR_LOCUS23858</name>
</gene>
<dbReference type="PANTHER" id="PTHR12919:SF20">
    <property type="entry name" value="SMALL RIBOSOMAL SUBUNIT PROTEIN BS16M"/>
    <property type="match status" value="1"/>
</dbReference>
<evidence type="ECO:0000256" key="4">
    <source>
        <dbReference type="ARBA" id="ARBA00035263"/>
    </source>
</evidence>
<dbReference type="PANTHER" id="PTHR12919">
    <property type="entry name" value="30S RIBOSOMAL PROTEIN S16"/>
    <property type="match status" value="1"/>
</dbReference>
<dbReference type="SUPFAM" id="SSF54565">
    <property type="entry name" value="Ribosomal protein S16"/>
    <property type="match status" value="1"/>
</dbReference>
<dbReference type="HAMAP" id="MF_00385">
    <property type="entry name" value="Ribosomal_bS16"/>
    <property type="match status" value="1"/>
</dbReference>
<dbReference type="AlphaFoldDB" id="A0AA35T871"/>
<feature type="region of interest" description="Disordered" evidence="6">
    <location>
        <begin position="66"/>
        <end position="100"/>
    </location>
</feature>
<keyword evidence="2 7" id="KW-0689">Ribosomal protein</keyword>
<keyword evidence="3" id="KW-0687">Ribonucleoprotein</keyword>
<protein>
    <recommendedName>
        <fullName evidence="4">Small ribosomal subunit protein bS16m</fullName>
    </recommendedName>
    <alternativeName>
        <fullName evidence="5">28S ribosomal protein S16, mitochondrial</fullName>
    </alternativeName>
</protein>
<feature type="compositionally biased region" description="Basic and acidic residues" evidence="6">
    <location>
        <begin position="79"/>
        <end position="90"/>
    </location>
</feature>
<keyword evidence="8" id="KW-1185">Reference proteome</keyword>
<name>A0AA35T871_GEOBA</name>
<evidence type="ECO:0000313" key="8">
    <source>
        <dbReference type="Proteomes" id="UP001174909"/>
    </source>
</evidence>
<dbReference type="GO" id="GO:0003735">
    <property type="term" value="F:structural constituent of ribosome"/>
    <property type="evidence" value="ECO:0007669"/>
    <property type="project" value="InterPro"/>
</dbReference>
<evidence type="ECO:0000256" key="2">
    <source>
        <dbReference type="ARBA" id="ARBA00022980"/>
    </source>
</evidence>
<dbReference type="NCBIfam" id="TIGR00002">
    <property type="entry name" value="S16"/>
    <property type="match status" value="1"/>
</dbReference>
<dbReference type="GO" id="GO:0015935">
    <property type="term" value="C:small ribosomal subunit"/>
    <property type="evidence" value="ECO:0007669"/>
    <property type="project" value="TreeGrafter"/>
</dbReference>
<dbReference type="EMBL" id="CASHTH010003295">
    <property type="protein sequence ID" value="CAI8043022.1"/>
    <property type="molecule type" value="Genomic_DNA"/>
</dbReference>
<evidence type="ECO:0000256" key="5">
    <source>
        <dbReference type="ARBA" id="ARBA00035438"/>
    </source>
</evidence>
<dbReference type="Gene3D" id="3.30.1320.10">
    <property type="match status" value="1"/>
</dbReference>
<comment type="caution">
    <text evidence="7">The sequence shown here is derived from an EMBL/GenBank/DDBJ whole genome shotgun (WGS) entry which is preliminary data.</text>
</comment>
<comment type="similarity">
    <text evidence="1">Belongs to the bacterial ribosomal protein bS16 family.</text>
</comment>
<evidence type="ECO:0000256" key="6">
    <source>
        <dbReference type="SAM" id="MobiDB-lite"/>
    </source>
</evidence>
<dbReference type="GO" id="GO:0005737">
    <property type="term" value="C:cytoplasm"/>
    <property type="evidence" value="ECO:0007669"/>
    <property type="project" value="UniProtKB-ARBA"/>
</dbReference>
<dbReference type="InterPro" id="IPR023803">
    <property type="entry name" value="Ribosomal_bS16_dom_sf"/>
</dbReference>
<proteinExistence type="inferred from homology"/>